<dbReference type="PANTHER" id="PTHR30514">
    <property type="entry name" value="GLUCOKINASE"/>
    <property type="match status" value="1"/>
</dbReference>
<feature type="domain" description="HTH rpiR-type" evidence="5">
    <location>
        <begin position="11"/>
        <end position="87"/>
    </location>
</feature>
<comment type="caution">
    <text evidence="7">The sequence shown here is derived from an EMBL/GenBank/DDBJ whole genome shotgun (WGS) entry which is preliminary data.</text>
</comment>
<evidence type="ECO:0000313" key="7">
    <source>
        <dbReference type="EMBL" id="GFJ94016.1"/>
    </source>
</evidence>
<dbReference type="InterPro" id="IPR036388">
    <property type="entry name" value="WH-like_DNA-bd_sf"/>
</dbReference>
<dbReference type="Pfam" id="PF01418">
    <property type="entry name" value="HTH_6"/>
    <property type="match status" value="1"/>
</dbReference>
<evidence type="ECO:0000256" key="1">
    <source>
        <dbReference type="ARBA" id="ARBA00023015"/>
    </source>
</evidence>
<keyword evidence="3" id="KW-0804">Transcription</keyword>
<dbReference type="Pfam" id="PF01380">
    <property type="entry name" value="SIS"/>
    <property type="match status" value="1"/>
</dbReference>
<dbReference type="InterPro" id="IPR009057">
    <property type="entry name" value="Homeodomain-like_sf"/>
</dbReference>
<accession>A0A6V8LIM9</accession>
<dbReference type="PANTHER" id="PTHR30514:SF1">
    <property type="entry name" value="HTH-TYPE TRANSCRIPTIONAL REGULATOR HEXR-RELATED"/>
    <property type="match status" value="1"/>
</dbReference>
<dbReference type="CDD" id="cd05013">
    <property type="entry name" value="SIS_RpiR"/>
    <property type="match status" value="1"/>
</dbReference>
<evidence type="ECO:0000259" key="5">
    <source>
        <dbReference type="PROSITE" id="PS51071"/>
    </source>
</evidence>
<evidence type="ECO:0000259" key="6">
    <source>
        <dbReference type="PROSITE" id="PS51464"/>
    </source>
</evidence>
<name>A0A6V8LIM9_9ACTN</name>
<dbReference type="InterPro" id="IPR046348">
    <property type="entry name" value="SIS_dom_sf"/>
</dbReference>
<proteinExistence type="predicted"/>
<dbReference type="GO" id="GO:0003677">
    <property type="term" value="F:DNA binding"/>
    <property type="evidence" value="ECO:0007669"/>
    <property type="project" value="UniProtKB-KW"/>
</dbReference>
<protein>
    <submittedName>
        <fullName evidence="7">RpiR family transcriptional regulator</fullName>
    </submittedName>
</protein>
<organism evidence="7 8">
    <name type="scientific">Phytohabitans rumicis</name>
    <dbReference type="NCBI Taxonomy" id="1076125"/>
    <lineage>
        <taxon>Bacteria</taxon>
        <taxon>Bacillati</taxon>
        <taxon>Actinomycetota</taxon>
        <taxon>Actinomycetes</taxon>
        <taxon>Micromonosporales</taxon>
        <taxon>Micromonosporaceae</taxon>
    </lineage>
</organism>
<dbReference type="InterPro" id="IPR000281">
    <property type="entry name" value="HTH_RpiR"/>
</dbReference>
<feature type="compositionally biased region" description="Basic and acidic residues" evidence="4">
    <location>
        <begin position="301"/>
        <end position="310"/>
    </location>
</feature>
<feature type="region of interest" description="Disordered" evidence="4">
    <location>
        <begin position="291"/>
        <end position="310"/>
    </location>
</feature>
<keyword evidence="2" id="KW-0238">DNA-binding</keyword>
<dbReference type="Gene3D" id="1.10.10.10">
    <property type="entry name" value="Winged helix-like DNA-binding domain superfamily/Winged helix DNA-binding domain"/>
    <property type="match status" value="1"/>
</dbReference>
<dbReference type="Gene3D" id="3.40.50.10490">
    <property type="entry name" value="Glucose-6-phosphate isomerase like protein, domain 1"/>
    <property type="match status" value="1"/>
</dbReference>
<feature type="domain" description="SIS" evidence="6">
    <location>
        <begin position="136"/>
        <end position="276"/>
    </location>
</feature>
<dbReference type="PROSITE" id="PS51464">
    <property type="entry name" value="SIS"/>
    <property type="match status" value="1"/>
</dbReference>
<evidence type="ECO:0000313" key="8">
    <source>
        <dbReference type="Proteomes" id="UP000482960"/>
    </source>
</evidence>
<dbReference type="InterPro" id="IPR001347">
    <property type="entry name" value="SIS_dom"/>
</dbReference>
<dbReference type="AlphaFoldDB" id="A0A6V8LIM9"/>
<evidence type="ECO:0000256" key="4">
    <source>
        <dbReference type="SAM" id="MobiDB-lite"/>
    </source>
</evidence>
<dbReference type="InterPro" id="IPR035472">
    <property type="entry name" value="RpiR-like_SIS"/>
</dbReference>
<gene>
    <name evidence="7" type="ORF">Prum_076580</name>
</gene>
<dbReference type="GO" id="GO:0097367">
    <property type="term" value="F:carbohydrate derivative binding"/>
    <property type="evidence" value="ECO:0007669"/>
    <property type="project" value="InterPro"/>
</dbReference>
<dbReference type="SUPFAM" id="SSF46689">
    <property type="entry name" value="Homeodomain-like"/>
    <property type="match status" value="1"/>
</dbReference>
<dbReference type="Proteomes" id="UP000482960">
    <property type="component" value="Unassembled WGS sequence"/>
</dbReference>
<dbReference type="GO" id="GO:1901135">
    <property type="term" value="P:carbohydrate derivative metabolic process"/>
    <property type="evidence" value="ECO:0007669"/>
    <property type="project" value="InterPro"/>
</dbReference>
<dbReference type="EMBL" id="BLPG01000001">
    <property type="protein sequence ID" value="GFJ94016.1"/>
    <property type="molecule type" value="Genomic_DNA"/>
</dbReference>
<reference evidence="7 8" key="2">
    <citation type="submission" date="2020-03" db="EMBL/GenBank/DDBJ databases">
        <authorList>
            <person name="Ichikawa N."/>
            <person name="Kimura A."/>
            <person name="Kitahashi Y."/>
            <person name="Uohara A."/>
        </authorList>
    </citation>
    <scope>NUCLEOTIDE SEQUENCE [LARGE SCALE GENOMIC DNA]</scope>
    <source>
        <strain evidence="7 8">NBRC 108638</strain>
    </source>
</reference>
<keyword evidence="8" id="KW-1185">Reference proteome</keyword>
<evidence type="ECO:0000256" key="2">
    <source>
        <dbReference type="ARBA" id="ARBA00023125"/>
    </source>
</evidence>
<reference evidence="7 8" key="1">
    <citation type="submission" date="2020-03" db="EMBL/GenBank/DDBJ databases">
        <title>Whole genome shotgun sequence of Phytohabitans rumicis NBRC 108638.</title>
        <authorList>
            <person name="Komaki H."/>
            <person name="Tamura T."/>
        </authorList>
    </citation>
    <scope>NUCLEOTIDE SEQUENCE [LARGE SCALE GENOMIC DNA]</scope>
    <source>
        <strain evidence="7 8">NBRC 108638</strain>
    </source>
</reference>
<evidence type="ECO:0000256" key="3">
    <source>
        <dbReference type="ARBA" id="ARBA00023163"/>
    </source>
</evidence>
<dbReference type="PROSITE" id="PS51071">
    <property type="entry name" value="HTH_RPIR"/>
    <property type="match status" value="1"/>
</dbReference>
<keyword evidence="1" id="KW-0805">Transcription regulation</keyword>
<dbReference type="InterPro" id="IPR047640">
    <property type="entry name" value="RpiR-like"/>
</dbReference>
<sequence length="310" mass="33616">MGVSTQLSDVTPVLNRLRSMLPNLPDALARVAEQVLASPPEMTTLSLVDLADRARVAPATVTRFCRTVGYDDYRALRIAIAAETGRAEQARWELNLGREIRPDDPAHLVLQVIAGADSRTIQETAAQIDLDIAQRAAERIAGARRFDIFGVGGSWLSASEMQLRMERIGIPTWARCDVHSALTSAALLTPDDVVMAISHSGRTAEAVDVLTEARNQGATTIALTSFPRSPIADIADLVLTTTAGETTYRPEALSAKHSQLVVLDLVYILIAQRTVERTTEAFDTTVRAIKQHKIQSTRPGPAERRSSSGT</sequence>
<dbReference type="SUPFAM" id="SSF53697">
    <property type="entry name" value="SIS domain"/>
    <property type="match status" value="1"/>
</dbReference>
<dbReference type="GO" id="GO:0003700">
    <property type="term" value="F:DNA-binding transcription factor activity"/>
    <property type="evidence" value="ECO:0007669"/>
    <property type="project" value="InterPro"/>
</dbReference>